<accession>B0CF87</accession>
<evidence type="ECO:0000256" key="7">
    <source>
        <dbReference type="ARBA" id="ARBA00023002"/>
    </source>
</evidence>
<evidence type="ECO:0000256" key="4">
    <source>
        <dbReference type="ARBA" id="ARBA00022824"/>
    </source>
</evidence>
<dbReference type="InterPro" id="IPR036291">
    <property type="entry name" value="NAD(P)-bd_dom_sf"/>
</dbReference>
<name>B0CF87_ACAM1</name>
<comment type="subcellular location">
    <subcellularLocation>
        <location evidence="1">Endoplasmic reticulum</location>
    </subcellularLocation>
</comment>
<dbReference type="eggNOG" id="COG0300">
    <property type="taxonomic scope" value="Bacteria"/>
</dbReference>
<dbReference type="GO" id="GO:0030148">
    <property type="term" value="P:sphingolipid biosynthetic process"/>
    <property type="evidence" value="ECO:0007669"/>
    <property type="project" value="InterPro"/>
</dbReference>
<dbReference type="OrthoDB" id="9785520at2"/>
<dbReference type="Proteomes" id="UP000000268">
    <property type="component" value="Chromosome"/>
</dbReference>
<dbReference type="InterPro" id="IPR002347">
    <property type="entry name" value="SDR_fam"/>
</dbReference>
<evidence type="ECO:0000313" key="12">
    <source>
        <dbReference type="Proteomes" id="UP000000268"/>
    </source>
</evidence>
<evidence type="ECO:0000256" key="9">
    <source>
        <dbReference type="ARBA" id="ARBA00026112"/>
    </source>
</evidence>
<dbReference type="PRINTS" id="PR00081">
    <property type="entry name" value="GDHRDH"/>
</dbReference>
<evidence type="ECO:0000256" key="8">
    <source>
        <dbReference type="ARBA" id="ARBA00023098"/>
    </source>
</evidence>
<evidence type="ECO:0000256" key="3">
    <source>
        <dbReference type="ARBA" id="ARBA00004991"/>
    </source>
</evidence>
<dbReference type="EC" id="1.1.1.102" evidence="9"/>
<dbReference type="KEGG" id="amr:AM1_0728"/>
<dbReference type="SUPFAM" id="SSF51735">
    <property type="entry name" value="NAD(P)-binding Rossmann-fold domains"/>
    <property type="match status" value="1"/>
</dbReference>
<dbReference type="CDD" id="cd08939">
    <property type="entry name" value="KDSR-like_SDR_c"/>
    <property type="match status" value="1"/>
</dbReference>
<protein>
    <recommendedName>
        <fullName evidence="9">3-dehydrosphinganine reductase</fullName>
        <ecNumber evidence="9">1.1.1.102</ecNumber>
    </recommendedName>
</protein>
<dbReference type="Pfam" id="PF00106">
    <property type="entry name" value="adh_short"/>
    <property type="match status" value="1"/>
</dbReference>
<evidence type="ECO:0000313" key="11">
    <source>
        <dbReference type="EMBL" id="ABW25774.1"/>
    </source>
</evidence>
<dbReference type="EMBL" id="CP000828">
    <property type="protein sequence ID" value="ABW25774.1"/>
    <property type="molecule type" value="Genomic_DNA"/>
</dbReference>
<dbReference type="STRING" id="329726.AM1_0728"/>
<proteinExistence type="predicted"/>
<evidence type="ECO:0000256" key="2">
    <source>
        <dbReference type="ARBA" id="ARBA00004760"/>
    </source>
</evidence>
<keyword evidence="7" id="KW-0560">Oxidoreductase</keyword>
<reference evidence="11 12" key="1">
    <citation type="journal article" date="2008" name="Proc. Natl. Acad. Sci. U.S.A.">
        <title>Niche adaptation and genome expansion in the chlorophyll d-producing cyanobacterium Acaryochloris marina.</title>
        <authorList>
            <person name="Swingley W.D."/>
            <person name="Chen M."/>
            <person name="Cheung P.C."/>
            <person name="Conrad A.L."/>
            <person name="Dejesa L.C."/>
            <person name="Hao J."/>
            <person name="Honchak B.M."/>
            <person name="Karbach L.E."/>
            <person name="Kurdoglu A."/>
            <person name="Lahiri S."/>
            <person name="Mastrian S.D."/>
            <person name="Miyashita H."/>
            <person name="Page L."/>
            <person name="Ramakrishna P."/>
            <person name="Satoh S."/>
            <person name="Sattley W.M."/>
            <person name="Shimada Y."/>
            <person name="Taylor H.L."/>
            <person name="Tomo T."/>
            <person name="Tsuchiya T."/>
            <person name="Wang Z.T."/>
            <person name="Raymond J."/>
            <person name="Mimuro M."/>
            <person name="Blankenship R.E."/>
            <person name="Touchman J.W."/>
        </authorList>
    </citation>
    <scope>NUCLEOTIDE SEQUENCE [LARGE SCALE GENOMIC DNA]</scope>
    <source>
        <strain evidence="12">MBIC 11017</strain>
    </source>
</reference>
<sequence>MDFNQRHIMITGGSSGIGKATACLLANQGANLSLIARTPSQLDIAVQEITAAQVQSDQQALAFAADVADREASTQAIQTATAQLGPPDILITAAGIARPGYFQEIPLEVFEQTMAVNYFGTLYAIKAVLPLMEERQRGHIVLISSGAGLVGLFGYTPYSPSKFALRGLAESLRGELKGIGIGLSIVYPPDTDTPQLEAENKTKPPETKNITASAEMWQPEAVAQEIVKGIKHQKFVVAPGLEMGLLAKLHSVLAPGLNWYFDRIVTKTRSQSS</sequence>
<dbReference type="PANTHER" id="PTHR43550:SF3">
    <property type="entry name" value="3-KETODIHYDROSPHINGOSINE REDUCTASE"/>
    <property type="match status" value="1"/>
</dbReference>
<evidence type="ECO:0000259" key="10">
    <source>
        <dbReference type="SMART" id="SM00822"/>
    </source>
</evidence>
<dbReference type="PANTHER" id="PTHR43550">
    <property type="entry name" value="3-KETODIHYDROSPHINGOSINE REDUCTASE"/>
    <property type="match status" value="1"/>
</dbReference>
<keyword evidence="4" id="KW-0256">Endoplasmic reticulum</keyword>
<evidence type="ECO:0000256" key="5">
    <source>
        <dbReference type="ARBA" id="ARBA00022857"/>
    </source>
</evidence>
<dbReference type="AlphaFoldDB" id="B0CF87"/>
<keyword evidence="5" id="KW-0521">NADP</keyword>
<keyword evidence="6" id="KW-0746">Sphingolipid metabolism</keyword>
<organism evidence="11 12">
    <name type="scientific">Acaryochloris marina (strain MBIC 11017)</name>
    <dbReference type="NCBI Taxonomy" id="329726"/>
    <lineage>
        <taxon>Bacteria</taxon>
        <taxon>Bacillati</taxon>
        <taxon>Cyanobacteriota</taxon>
        <taxon>Cyanophyceae</taxon>
        <taxon>Acaryochloridales</taxon>
        <taxon>Acaryochloridaceae</taxon>
        <taxon>Acaryochloris</taxon>
    </lineage>
</organism>
<evidence type="ECO:0000256" key="6">
    <source>
        <dbReference type="ARBA" id="ARBA00022919"/>
    </source>
</evidence>
<dbReference type="Gene3D" id="3.40.50.720">
    <property type="entry name" value="NAD(P)-binding Rossmann-like Domain"/>
    <property type="match status" value="1"/>
</dbReference>
<dbReference type="RefSeq" id="WP_012161359.1">
    <property type="nucleotide sequence ID" value="NC_009925.1"/>
</dbReference>
<dbReference type="GO" id="GO:0006666">
    <property type="term" value="P:3-keto-sphinganine metabolic process"/>
    <property type="evidence" value="ECO:0007669"/>
    <property type="project" value="InterPro"/>
</dbReference>
<keyword evidence="12" id="KW-1185">Reference proteome</keyword>
<comment type="pathway">
    <text evidence="2">Lipid metabolism; sphingolipid metabolism.</text>
</comment>
<dbReference type="SMART" id="SM00822">
    <property type="entry name" value="PKS_KR"/>
    <property type="match status" value="1"/>
</dbReference>
<dbReference type="InterPro" id="IPR045022">
    <property type="entry name" value="KDSR-like"/>
</dbReference>
<evidence type="ECO:0000256" key="1">
    <source>
        <dbReference type="ARBA" id="ARBA00004240"/>
    </source>
</evidence>
<dbReference type="GO" id="GO:0047560">
    <property type="term" value="F:3-dehydrosphinganine reductase activity"/>
    <property type="evidence" value="ECO:0007669"/>
    <property type="project" value="UniProtKB-EC"/>
</dbReference>
<dbReference type="HOGENOM" id="CLU_010194_2_1_3"/>
<dbReference type="FunFam" id="3.40.50.720:FF:000468">
    <property type="entry name" value="Short-chain dehydrogenase, putative"/>
    <property type="match status" value="1"/>
</dbReference>
<dbReference type="InterPro" id="IPR057326">
    <property type="entry name" value="KR_dom"/>
</dbReference>
<comment type="pathway">
    <text evidence="3">Sphingolipid metabolism.</text>
</comment>
<gene>
    <name evidence="11" type="ordered locus">AM1_0728</name>
</gene>
<dbReference type="GO" id="GO:0016020">
    <property type="term" value="C:membrane"/>
    <property type="evidence" value="ECO:0007669"/>
    <property type="project" value="GOC"/>
</dbReference>
<keyword evidence="8" id="KW-0443">Lipid metabolism</keyword>
<feature type="domain" description="Ketoreductase" evidence="10">
    <location>
        <begin position="6"/>
        <end position="189"/>
    </location>
</feature>